<organism evidence="8 9">
    <name type="scientific">Pseudolycoriella hygida</name>
    <dbReference type="NCBI Taxonomy" id="35572"/>
    <lineage>
        <taxon>Eukaryota</taxon>
        <taxon>Metazoa</taxon>
        <taxon>Ecdysozoa</taxon>
        <taxon>Arthropoda</taxon>
        <taxon>Hexapoda</taxon>
        <taxon>Insecta</taxon>
        <taxon>Pterygota</taxon>
        <taxon>Neoptera</taxon>
        <taxon>Endopterygota</taxon>
        <taxon>Diptera</taxon>
        <taxon>Nematocera</taxon>
        <taxon>Sciaroidea</taxon>
        <taxon>Sciaridae</taxon>
        <taxon>Pseudolycoriella</taxon>
    </lineage>
</organism>
<keyword evidence="5 6" id="KW-0539">Nucleus</keyword>
<evidence type="ECO:0000313" key="9">
    <source>
        <dbReference type="Proteomes" id="UP001151699"/>
    </source>
</evidence>
<feature type="region of interest" description="Disordered" evidence="7">
    <location>
        <begin position="56"/>
        <end position="94"/>
    </location>
</feature>
<dbReference type="InterPro" id="IPR009292">
    <property type="entry name" value="RRP36"/>
</dbReference>
<dbReference type="EMBL" id="WJQU01000003">
    <property type="protein sequence ID" value="KAJ6638065.1"/>
    <property type="molecule type" value="Genomic_DNA"/>
</dbReference>
<keyword evidence="6" id="KW-0687">Ribonucleoprotein</keyword>
<protein>
    <recommendedName>
        <fullName evidence="6">rRNA biogenesis protein RRP36</fullName>
    </recommendedName>
</protein>
<evidence type="ECO:0000256" key="2">
    <source>
        <dbReference type="ARBA" id="ARBA00009418"/>
    </source>
</evidence>
<evidence type="ECO:0000256" key="6">
    <source>
        <dbReference type="RuleBase" id="RU368027"/>
    </source>
</evidence>
<evidence type="ECO:0000256" key="1">
    <source>
        <dbReference type="ARBA" id="ARBA00004604"/>
    </source>
</evidence>
<dbReference type="OrthoDB" id="448446at2759"/>
<name>A0A9Q0MU64_9DIPT</name>
<dbReference type="GO" id="GO:0030686">
    <property type="term" value="C:90S preribosome"/>
    <property type="evidence" value="ECO:0007669"/>
    <property type="project" value="TreeGrafter"/>
</dbReference>
<evidence type="ECO:0000256" key="7">
    <source>
        <dbReference type="SAM" id="MobiDB-lite"/>
    </source>
</evidence>
<comment type="similarity">
    <text evidence="2 6">Belongs to the RRP36 family.</text>
</comment>
<dbReference type="Pfam" id="PF06102">
    <property type="entry name" value="RRP36"/>
    <property type="match status" value="1"/>
</dbReference>
<evidence type="ECO:0000256" key="4">
    <source>
        <dbReference type="ARBA" id="ARBA00022552"/>
    </source>
</evidence>
<feature type="compositionally biased region" description="Basic and acidic residues" evidence="7">
    <location>
        <begin position="8"/>
        <end position="26"/>
    </location>
</feature>
<sequence>MSSSSSNSEREDQSDHSDDERSKIRGELSAMSFEDLIKLKQKLGAKVYNATVLGTEDRGKRQMKTEFKRENKNRPREMSSKRPVPLLGNDKGKAKEIAKAVRDPRFDPNCGEFNATKFKENFSFVADIKANELNELKAKLKESNDPKEIKKIKFLIQRMQNQNLEEKKRKAREHLMDEEKQEIKRAKAEMRMPIYSSNKERRARELVAQYLELKNSGKLDKHLEKRRKKNVARDRKKVDFD</sequence>
<feature type="compositionally biased region" description="Basic and acidic residues" evidence="7">
    <location>
        <begin position="56"/>
        <end position="80"/>
    </location>
</feature>
<feature type="region of interest" description="Disordered" evidence="7">
    <location>
        <begin position="218"/>
        <end position="241"/>
    </location>
</feature>
<evidence type="ECO:0000313" key="8">
    <source>
        <dbReference type="EMBL" id="KAJ6638065.1"/>
    </source>
</evidence>
<keyword evidence="3 6" id="KW-0690">Ribosome biogenesis</keyword>
<dbReference type="GO" id="GO:0000462">
    <property type="term" value="P:maturation of SSU-rRNA from tricistronic rRNA transcript (SSU-rRNA, 5.8S rRNA, LSU-rRNA)"/>
    <property type="evidence" value="ECO:0007669"/>
    <property type="project" value="TreeGrafter"/>
</dbReference>
<dbReference type="AlphaFoldDB" id="A0A9Q0MU64"/>
<dbReference type="PANTHER" id="PTHR21738">
    <property type="entry name" value="RIBOSOMAL RNA PROCESSING PROTEIN 36 HOMOLOG"/>
    <property type="match status" value="1"/>
</dbReference>
<feature type="region of interest" description="Disordered" evidence="7">
    <location>
        <begin position="163"/>
        <end position="184"/>
    </location>
</feature>
<gene>
    <name evidence="8" type="primary">RRP36</name>
    <name evidence="8" type="ORF">Bhyg_10798</name>
</gene>
<keyword evidence="9" id="KW-1185">Reference proteome</keyword>
<evidence type="ECO:0000256" key="3">
    <source>
        <dbReference type="ARBA" id="ARBA00022517"/>
    </source>
</evidence>
<dbReference type="PANTHER" id="PTHR21738:SF0">
    <property type="entry name" value="RIBOSOMAL RNA PROCESSING PROTEIN 36 HOMOLOG"/>
    <property type="match status" value="1"/>
</dbReference>
<dbReference type="GO" id="GO:0005730">
    <property type="term" value="C:nucleolus"/>
    <property type="evidence" value="ECO:0007669"/>
    <property type="project" value="UniProtKB-SubCell"/>
</dbReference>
<proteinExistence type="inferred from homology"/>
<keyword evidence="4 6" id="KW-0698">rRNA processing</keyword>
<comment type="function">
    <text evidence="6">Component of the 90S pre-ribosome involved in the maturation of rRNAs. Required for early cleavages of the pre-RNAs in the 40S ribosomal subunit maturation pathway.</text>
</comment>
<dbReference type="Proteomes" id="UP001151699">
    <property type="component" value="Chromosome X"/>
</dbReference>
<comment type="caution">
    <text evidence="8">The sequence shown here is derived from an EMBL/GenBank/DDBJ whole genome shotgun (WGS) entry which is preliminary data.</text>
</comment>
<comment type="subunit">
    <text evidence="6">Associates with 90S and pre-40S pre-ribosomal particles.</text>
</comment>
<reference evidence="8" key="1">
    <citation type="submission" date="2022-07" db="EMBL/GenBank/DDBJ databases">
        <authorList>
            <person name="Trinca V."/>
            <person name="Uliana J.V.C."/>
            <person name="Torres T.T."/>
            <person name="Ward R.J."/>
            <person name="Monesi N."/>
        </authorList>
    </citation>
    <scope>NUCLEOTIDE SEQUENCE</scope>
    <source>
        <strain evidence="8">HSMRA1968</strain>
        <tissue evidence="8">Whole embryos</tissue>
    </source>
</reference>
<accession>A0A9Q0MU64</accession>
<comment type="subcellular location">
    <subcellularLocation>
        <location evidence="1 6">Nucleus</location>
        <location evidence="1 6">Nucleolus</location>
    </subcellularLocation>
</comment>
<feature type="region of interest" description="Disordered" evidence="7">
    <location>
        <begin position="1"/>
        <end position="27"/>
    </location>
</feature>
<feature type="compositionally biased region" description="Basic and acidic residues" evidence="7">
    <location>
        <begin position="231"/>
        <end position="241"/>
    </location>
</feature>
<evidence type="ECO:0000256" key="5">
    <source>
        <dbReference type="ARBA" id="ARBA00023242"/>
    </source>
</evidence>
<feature type="compositionally biased region" description="Basic and acidic residues" evidence="7">
    <location>
        <begin position="164"/>
        <end position="184"/>
    </location>
</feature>